<accession>A0ABV3QFY1</accession>
<protein>
    <recommendedName>
        <fullName evidence="3">Helix-turn-helix domain-containing protein</fullName>
    </recommendedName>
</protein>
<evidence type="ECO:0000313" key="2">
    <source>
        <dbReference type="Proteomes" id="UP001556220"/>
    </source>
</evidence>
<dbReference type="Proteomes" id="UP001556220">
    <property type="component" value="Unassembled WGS sequence"/>
</dbReference>
<sequence>MTEVFEAALYSQPKVRRVPAQMSHLVHLTIYGLSRLIFVLVEQVPTTGVPLVQGRLRDSVVTVDQLETVARILDDWPHAFQRYLNERYAAEVQADLFGDGFRNAFYWALVMLSNVKKTTATSEFAFLREQVYQFGAKYLPRERLVRGSKAQGPITFSWATLLEAAAEIGMDPRTLAKRVKSGEIPAIEADSRRRNRNLLIDMEWLRRWKVSRYASVHVRDAAETIGISVALLRAARKAGIYESQYHARKIAGFSEEDVSRFSAILTKLAKQYSIDGTPGGITDGEANLRSTKSITRRINLLRNLQGRHPGIWQPVEDPATRVDAPVEVEVYGHRPVVVGYGEEVGGGAKDHEFSVLSRWPSPVHANGVGEMVDLLVAQGVGEKDILLATKGRGAISEEVRREFLTHWKSEWRRLEQVEEEMRGLIPEWVWDRNMRKYLRSFQEQDAKKLEQAGELLGVWLPIYGVRVYPLFQFEGLLVKRGLRELLGLLPKDTHGWTQMRWLATPHPDLGDRRPIDIAREDLDAVVQAAKCSSLTLRSGKIKDSFLCGGVLMRTDSHSNERDMS</sequence>
<name>A0ABV3QFY1_9GAMM</name>
<proteinExistence type="predicted"/>
<reference evidence="1 2" key="1">
    <citation type="submission" date="2024-06" db="EMBL/GenBank/DDBJ databases">
        <authorList>
            <person name="Woo H."/>
        </authorList>
    </citation>
    <scope>NUCLEOTIDE SEQUENCE [LARGE SCALE GENOMIC DNA]</scope>
    <source>
        <strain evidence="1 2">Si-c</strain>
    </source>
</reference>
<keyword evidence="2" id="KW-1185">Reference proteome</keyword>
<comment type="caution">
    <text evidence="1">The sequence shown here is derived from an EMBL/GenBank/DDBJ whole genome shotgun (WGS) entry which is preliminary data.</text>
</comment>
<gene>
    <name evidence="1" type="ORF">ABQJ54_13340</name>
</gene>
<dbReference type="RefSeq" id="WP_367854914.1">
    <property type="nucleotide sequence ID" value="NZ_JBFOHK010000003.1"/>
</dbReference>
<organism evidence="1 2">
    <name type="scientific">Rhodanobacter lycopersici</name>
    <dbReference type="NCBI Taxonomy" id="3162487"/>
    <lineage>
        <taxon>Bacteria</taxon>
        <taxon>Pseudomonadati</taxon>
        <taxon>Pseudomonadota</taxon>
        <taxon>Gammaproteobacteria</taxon>
        <taxon>Lysobacterales</taxon>
        <taxon>Rhodanobacteraceae</taxon>
        <taxon>Rhodanobacter</taxon>
    </lineage>
</organism>
<evidence type="ECO:0008006" key="3">
    <source>
        <dbReference type="Google" id="ProtNLM"/>
    </source>
</evidence>
<evidence type="ECO:0000313" key="1">
    <source>
        <dbReference type="EMBL" id="MEW9572738.1"/>
    </source>
</evidence>
<dbReference type="EMBL" id="JBFOHK010000003">
    <property type="protein sequence ID" value="MEW9572738.1"/>
    <property type="molecule type" value="Genomic_DNA"/>
</dbReference>